<feature type="compositionally biased region" description="Polar residues" evidence="1">
    <location>
        <begin position="47"/>
        <end position="60"/>
    </location>
</feature>
<name>A0A9D4IQN5_DREPO</name>
<dbReference type="AlphaFoldDB" id="A0A9D4IQN5"/>
<sequence length="84" mass="9186">MSSLISLCRLNKLILDDTLRTCIKSSFPNRSDSKDDDGEQEKDCTCNGHSSANGVRTNTSDSEDKAETNGLGTEQYTNGNSHTR</sequence>
<reference evidence="2" key="1">
    <citation type="journal article" date="2019" name="bioRxiv">
        <title>The Genome of the Zebra Mussel, Dreissena polymorpha: A Resource for Invasive Species Research.</title>
        <authorList>
            <person name="McCartney M.A."/>
            <person name="Auch B."/>
            <person name="Kono T."/>
            <person name="Mallez S."/>
            <person name="Zhang Y."/>
            <person name="Obille A."/>
            <person name="Becker A."/>
            <person name="Abrahante J.E."/>
            <person name="Garbe J."/>
            <person name="Badalamenti J.P."/>
            <person name="Herman A."/>
            <person name="Mangelson H."/>
            <person name="Liachko I."/>
            <person name="Sullivan S."/>
            <person name="Sone E.D."/>
            <person name="Koren S."/>
            <person name="Silverstein K.A.T."/>
            <person name="Beckman K.B."/>
            <person name="Gohl D.M."/>
        </authorList>
    </citation>
    <scope>NUCLEOTIDE SEQUENCE</scope>
    <source>
        <strain evidence="2">Duluth1</strain>
        <tissue evidence="2">Whole animal</tissue>
    </source>
</reference>
<evidence type="ECO:0000313" key="3">
    <source>
        <dbReference type="Proteomes" id="UP000828390"/>
    </source>
</evidence>
<dbReference type="Proteomes" id="UP000828390">
    <property type="component" value="Unassembled WGS sequence"/>
</dbReference>
<organism evidence="2 3">
    <name type="scientific">Dreissena polymorpha</name>
    <name type="common">Zebra mussel</name>
    <name type="synonym">Mytilus polymorpha</name>
    <dbReference type="NCBI Taxonomy" id="45954"/>
    <lineage>
        <taxon>Eukaryota</taxon>
        <taxon>Metazoa</taxon>
        <taxon>Spiralia</taxon>
        <taxon>Lophotrochozoa</taxon>
        <taxon>Mollusca</taxon>
        <taxon>Bivalvia</taxon>
        <taxon>Autobranchia</taxon>
        <taxon>Heteroconchia</taxon>
        <taxon>Euheterodonta</taxon>
        <taxon>Imparidentia</taxon>
        <taxon>Neoheterodontei</taxon>
        <taxon>Myida</taxon>
        <taxon>Dreissenoidea</taxon>
        <taxon>Dreissenidae</taxon>
        <taxon>Dreissena</taxon>
    </lineage>
</organism>
<protein>
    <submittedName>
        <fullName evidence="2">Uncharacterized protein</fullName>
    </submittedName>
</protein>
<feature type="compositionally biased region" description="Polar residues" evidence="1">
    <location>
        <begin position="70"/>
        <end position="84"/>
    </location>
</feature>
<gene>
    <name evidence="2" type="ORF">DPMN_160977</name>
</gene>
<accession>A0A9D4IQN5</accession>
<keyword evidence="3" id="KW-1185">Reference proteome</keyword>
<proteinExistence type="predicted"/>
<dbReference type="EMBL" id="JAIWYP010000008">
    <property type="protein sequence ID" value="KAH3783050.1"/>
    <property type="molecule type" value="Genomic_DNA"/>
</dbReference>
<feature type="region of interest" description="Disordered" evidence="1">
    <location>
        <begin position="24"/>
        <end position="84"/>
    </location>
</feature>
<evidence type="ECO:0000313" key="2">
    <source>
        <dbReference type="EMBL" id="KAH3783050.1"/>
    </source>
</evidence>
<evidence type="ECO:0000256" key="1">
    <source>
        <dbReference type="SAM" id="MobiDB-lite"/>
    </source>
</evidence>
<reference evidence="2" key="2">
    <citation type="submission" date="2020-11" db="EMBL/GenBank/DDBJ databases">
        <authorList>
            <person name="McCartney M.A."/>
            <person name="Auch B."/>
            <person name="Kono T."/>
            <person name="Mallez S."/>
            <person name="Becker A."/>
            <person name="Gohl D.M."/>
            <person name="Silverstein K.A.T."/>
            <person name="Koren S."/>
            <person name="Bechman K.B."/>
            <person name="Herman A."/>
            <person name="Abrahante J.E."/>
            <person name="Garbe J."/>
        </authorList>
    </citation>
    <scope>NUCLEOTIDE SEQUENCE</scope>
    <source>
        <strain evidence="2">Duluth1</strain>
        <tissue evidence="2">Whole animal</tissue>
    </source>
</reference>
<comment type="caution">
    <text evidence="2">The sequence shown here is derived from an EMBL/GenBank/DDBJ whole genome shotgun (WGS) entry which is preliminary data.</text>
</comment>